<dbReference type="InterPro" id="IPR030385">
    <property type="entry name" value="G_IRG_dom"/>
</dbReference>
<feature type="region of interest" description="Disordered" evidence="5">
    <location>
        <begin position="1"/>
        <end position="79"/>
    </location>
</feature>
<accession>A0A0D0DET0</accession>
<evidence type="ECO:0000313" key="8">
    <source>
        <dbReference type="Proteomes" id="UP000054538"/>
    </source>
</evidence>
<dbReference type="InterPro" id="IPR007743">
    <property type="entry name" value="Immunity-related_GTPase-like"/>
</dbReference>
<comment type="similarity">
    <text evidence="1">Belongs to the TRAFAC class dynamin-like GTPase superfamily. IRG family.</text>
</comment>
<dbReference type="InParanoid" id="A0A0D0DET0"/>
<dbReference type="SUPFAM" id="SSF52540">
    <property type="entry name" value="P-loop containing nucleoside triphosphate hydrolases"/>
    <property type="match status" value="1"/>
</dbReference>
<dbReference type="OrthoDB" id="422720at2759"/>
<proteinExistence type="inferred from homology"/>
<evidence type="ECO:0000313" key="7">
    <source>
        <dbReference type="EMBL" id="KIK96062.1"/>
    </source>
</evidence>
<evidence type="ECO:0000256" key="2">
    <source>
        <dbReference type="ARBA" id="ARBA00022741"/>
    </source>
</evidence>
<dbReference type="Proteomes" id="UP000054538">
    <property type="component" value="Unassembled WGS sequence"/>
</dbReference>
<feature type="domain" description="IRG-type G" evidence="6">
    <location>
        <begin position="215"/>
        <end position="415"/>
    </location>
</feature>
<evidence type="ECO:0000256" key="1">
    <source>
        <dbReference type="ARBA" id="ARBA00005429"/>
    </source>
</evidence>
<dbReference type="InterPro" id="IPR051515">
    <property type="entry name" value="IRG"/>
</dbReference>
<organism evidence="7 8">
    <name type="scientific">Paxillus rubicundulus Ve08.2h10</name>
    <dbReference type="NCBI Taxonomy" id="930991"/>
    <lineage>
        <taxon>Eukaryota</taxon>
        <taxon>Fungi</taxon>
        <taxon>Dikarya</taxon>
        <taxon>Basidiomycota</taxon>
        <taxon>Agaricomycotina</taxon>
        <taxon>Agaricomycetes</taxon>
        <taxon>Agaricomycetidae</taxon>
        <taxon>Boletales</taxon>
        <taxon>Paxilineae</taxon>
        <taxon>Paxillaceae</taxon>
        <taxon>Paxillus</taxon>
    </lineage>
</organism>
<reference evidence="7 8" key="1">
    <citation type="submission" date="2014-04" db="EMBL/GenBank/DDBJ databases">
        <authorList>
            <consortium name="DOE Joint Genome Institute"/>
            <person name="Kuo A."/>
            <person name="Kohler A."/>
            <person name="Jargeat P."/>
            <person name="Nagy L.G."/>
            <person name="Floudas D."/>
            <person name="Copeland A."/>
            <person name="Barry K.W."/>
            <person name="Cichocki N."/>
            <person name="Veneault-Fourrey C."/>
            <person name="LaButti K."/>
            <person name="Lindquist E.A."/>
            <person name="Lipzen A."/>
            <person name="Lundell T."/>
            <person name="Morin E."/>
            <person name="Murat C."/>
            <person name="Sun H."/>
            <person name="Tunlid A."/>
            <person name="Henrissat B."/>
            <person name="Grigoriev I.V."/>
            <person name="Hibbett D.S."/>
            <person name="Martin F."/>
            <person name="Nordberg H.P."/>
            <person name="Cantor M.N."/>
            <person name="Hua S.X."/>
        </authorList>
    </citation>
    <scope>NUCLEOTIDE SEQUENCE [LARGE SCALE GENOMIC DNA]</scope>
    <source>
        <strain evidence="7 8">Ve08.2h10</strain>
    </source>
</reference>
<evidence type="ECO:0000256" key="4">
    <source>
        <dbReference type="ARBA" id="ARBA00023134"/>
    </source>
</evidence>
<evidence type="ECO:0000256" key="5">
    <source>
        <dbReference type="SAM" id="MobiDB-lite"/>
    </source>
</evidence>
<keyword evidence="8" id="KW-1185">Reference proteome</keyword>
<keyword evidence="3" id="KW-0378">Hydrolase</keyword>
<feature type="compositionally biased region" description="Basic and acidic residues" evidence="5">
    <location>
        <begin position="109"/>
        <end position="133"/>
    </location>
</feature>
<evidence type="ECO:0000259" key="6">
    <source>
        <dbReference type="PROSITE" id="PS51716"/>
    </source>
</evidence>
<dbReference type="HOGENOM" id="CLU_034479_2_0_1"/>
<keyword evidence="4" id="KW-0342">GTP-binding</keyword>
<dbReference type="EMBL" id="KN825006">
    <property type="protein sequence ID" value="KIK96062.1"/>
    <property type="molecule type" value="Genomic_DNA"/>
</dbReference>
<protein>
    <recommendedName>
        <fullName evidence="6">IRG-type G domain-containing protein</fullName>
    </recommendedName>
</protein>
<gene>
    <name evidence="7" type="ORF">PAXRUDRAFT_826373</name>
</gene>
<name>A0A0D0DET0_9AGAM</name>
<dbReference type="GO" id="GO:0016787">
    <property type="term" value="F:hydrolase activity"/>
    <property type="evidence" value="ECO:0007669"/>
    <property type="project" value="UniProtKB-KW"/>
</dbReference>
<dbReference type="AlphaFoldDB" id="A0A0D0DET0"/>
<feature type="region of interest" description="Disordered" evidence="5">
    <location>
        <begin position="109"/>
        <end position="142"/>
    </location>
</feature>
<feature type="compositionally biased region" description="Basic and acidic residues" evidence="5">
    <location>
        <begin position="22"/>
        <end position="66"/>
    </location>
</feature>
<sequence>MGGLFSRRRDAPQQVNPSVADIEARHRAEAAQRKAEEDAREARELFEKIKSQAEEDRERAHARQEEADQAAARARDESQRMMMDMVAAERTALNAKALAEAAANSAREDAAKLAQEAREERDRAKRIQEDAEKAAAAARQEAERMQRIADEERRKADAGRDEAVKAARAAAEEAKKAHAAKEEAEKQLKEGIQPVVTPSPEELAATKKKVQYKEGLFHFAVAGVAGSGKSSLINALRGLRNKDAGAAATGAVETTLVMTRYPDNNPDYPFVWYDIPGAGTLKIPEWQYFNIQGLYVFDCIVVLFDNRFTMTDIAILNNSRRFKIPTYIVRSKADQHIRNIMKDTGYDSDESEEEGVERRNRLYKAARKQFIQETRKSVKANLENANLPDQRVYIISNDTMQAIVREKTPKKTIDELDLLSDLFNEAHVRRSAQLAEAVANAAGASSGSRH</sequence>
<dbReference type="InterPro" id="IPR027417">
    <property type="entry name" value="P-loop_NTPase"/>
</dbReference>
<dbReference type="Gene3D" id="3.40.50.300">
    <property type="entry name" value="P-loop containing nucleotide triphosphate hydrolases"/>
    <property type="match status" value="1"/>
</dbReference>
<dbReference type="GO" id="GO:0005525">
    <property type="term" value="F:GTP binding"/>
    <property type="evidence" value="ECO:0007669"/>
    <property type="project" value="UniProtKB-KW"/>
</dbReference>
<dbReference type="STRING" id="930991.A0A0D0DET0"/>
<dbReference type="PANTHER" id="PTHR32341:SF10">
    <property type="entry name" value="INTERFERON-INDUCIBLE GTPASE 5"/>
    <property type="match status" value="1"/>
</dbReference>
<dbReference type="PROSITE" id="PS51716">
    <property type="entry name" value="G_IRG"/>
    <property type="match status" value="1"/>
</dbReference>
<dbReference type="GO" id="GO:0016020">
    <property type="term" value="C:membrane"/>
    <property type="evidence" value="ECO:0007669"/>
    <property type="project" value="InterPro"/>
</dbReference>
<dbReference type="PANTHER" id="PTHR32341">
    <property type="entry name" value="INTERFERON-INDUCIBLE GTPASE"/>
    <property type="match status" value="1"/>
</dbReference>
<dbReference type="Pfam" id="PF05049">
    <property type="entry name" value="IIGP"/>
    <property type="match status" value="1"/>
</dbReference>
<keyword evidence="2" id="KW-0547">Nucleotide-binding</keyword>
<reference evidence="8" key="2">
    <citation type="submission" date="2015-01" db="EMBL/GenBank/DDBJ databases">
        <title>Evolutionary Origins and Diversification of the Mycorrhizal Mutualists.</title>
        <authorList>
            <consortium name="DOE Joint Genome Institute"/>
            <consortium name="Mycorrhizal Genomics Consortium"/>
            <person name="Kohler A."/>
            <person name="Kuo A."/>
            <person name="Nagy L.G."/>
            <person name="Floudas D."/>
            <person name="Copeland A."/>
            <person name="Barry K.W."/>
            <person name="Cichocki N."/>
            <person name="Veneault-Fourrey C."/>
            <person name="LaButti K."/>
            <person name="Lindquist E.A."/>
            <person name="Lipzen A."/>
            <person name="Lundell T."/>
            <person name="Morin E."/>
            <person name="Murat C."/>
            <person name="Riley R."/>
            <person name="Ohm R."/>
            <person name="Sun H."/>
            <person name="Tunlid A."/>
            <person name="Henrissat B."/>
            <person name="Grigoriev I.V."/>
            <person name="Hibbett D.S."/>
            <person name="Martin F."/>
        </authorList>
    </citation>
    <scope>NUCLEOTIDE SEQUENCE [LARGE SCALE GENOMIC DNA]</scope>
    <source>
        <strain evidence="8">Ve08.2h10</strain>
    </source>
</reference>
<evidence type="ECO:0000256" key="3">
    <source>
        <dbReference type="ARBA" id="ARBA00022801"/>
    </source>
</evidence>